<protein>
    <recommendedName>
        <fullName evidence="5">DNA-directed RNA polymerase</fullName>
    </recommendedName>
</protein>
<feature type="compositionally biased region" description="Acidic residues" evidence="3">
    <location>
        <begin position="1"/>
        <end position="11"/>
    </location>
</feature>
<feature type="compositionally biased region" description="Acidic residues" evidence="3">
    <location>
        <begin position="40"/>
        <end position="49"/>
    </location>
</feature>
<dbReference type="PANTHER" id="PTHR47227:SF5">
    <property type="entry name" value="DNA-DIRECTED RNA POLYMERASES I, II, AND III SUBUNIT RPABC2"/>
    <property type="match status" value="1"/>
</dbReference>
<dbReference type="EMBL" id="MN739993">
    <property type="protein sequence ID" value="QHT81851.1"/>
    <property type="molecule type" value="Genomic_DNA"/>
</dbReference>
<dbReference type="GO" id="GO:0042797">
    <property type="term" value="P:tRNA transcription by RNA polymerase III"/>
    <property type="evidence" value="ECO:0007669"/>
    <property type="project" value="TreeGrafter"/>
</dbReference>
<evidence type="ECO:0000256" key="2">
    <source>
        <dbReference type="ARBA" id="ARBA00023163"/>
    </source>
</evidence>
<dbReference type="PANTHER" id="PTHR47227">
    <property type="entry name" value="DNA-DIRECTED RNA POLYMERASE SUBUNIT K"/>
    <property type="match status" value="1"/>
</dbReference>
<dbReference type="AlphaFoldDB" id="A0A6C0HMD7"/>
<dbReference type="GO" id="GO:0003677">
    <property type="term" value="F:DNA binding"/>
    <property type="evidence" value="ECO:0007669"/>
    <property type="project" value="InterPro"/>
</dbReference>
<dbReference type="GO" id="GO:0003899">
    <property type="term" value="F:DNA-directed RNA polymerase activity"/>
    <property type="evidence" value="ECO:0007669"/>
    <property type="project" value="InterPro"/>
</dbReference>
<proteinExistence type="predicted"/>
<dbReference type="InterPro" id="IPR036161">
    <property type="entry name" value="RPB6/omega-like_sf"/>
</dbReference>
<reference evidence="4" key="1">
    <citation type="journal article" date="2020" name="Nature">
        <title>Giant virus diversity and host interactions through global metagenomics.</title>
        <authorList>
            <person name="Schulz F."/>
            <person name="Roux S."/>
            <person name="Paez-Espino D."/>
            <person name="Jungbluth S."/>
            <person name="Walsh D.A."/>
            <person name="Denef V.J."/>
            <person name="McMahon K.D."/>
            <person name="Konstantinidis K.T."/>
            <person name="Eloe-Fadrosh E.A."/>
            <person name="Kyrpides N.C."/>
            <person name="Woyke T."/>
        </authorList>
    </citation>
    <scope>NUCLEOTIDE SEQUENCE</scope>
    <source>
        <strain evidence="4">GVMAG-M-3300023184-160</strain>
    </source>
</reference>
<evidence type="ECO:0000256" key="1">
    <source>
        <dbReference type="ARBA" id="ARBA00022478"/>
    </source>
</evidence>
<dbReference type="GO" id="GO:0006366">
    <property type="term" value="P:transcription by RNA polymerase II"/>
    <property type="evidence" value="ECO:0007669"/>
    <property type="project" value="TreeGrafter"/>
</dbReference>
<dbReference type="GO" id="GO:0005666">
    <property type="term" value="C:RNA polymerase III complex"/>
    <property type="evidence" value="ECO:0007669"/>
    <property type="project" value="TreeGrafter"/>
</dbReference>
<dbReference type="SUPFAM" id="SSF63562">
    <property type="entry name" value="RPB6/omega subunit-like"/>
    <property type="match status" value="1"/>
</dbReference>
<dbReference type="GO" id="GO:0006360">
    <property type="term" value="P:transcription by RNA polymerase I"/>
    <property type="evidence" value="ECO:0007669"/>
    <property type="project" value="TreeGrafter"/>
</dbReference>
<dbReference type="GO" id="GO:0005665">
    <property type="term" value="C:RNA polymerase II, core complex"/>
    <property type="evidence" value="ECO:0007669"/>
    <property type="project" value="TreeGrafter"/>
</dbReference>
<keyword evidence="1" id="KW-0240">DNA-directed RNA polymerase</keyword>
<sequence>MSDYGSEEEDSVSVQSEVHSEEDDIEESSEEETFAQADEFVGDPEEELAEPSVYQEKFTEEMRGNYLARFHPEEIHKPFDEMYKLSQITRNANGVIEDPLHQTYPILTKYERAKIIGLRVSQLNKGAEPYVKLKNKQLMDVSLIAEKELQEKKLPFILMRPIPNRPAEYWNVNDLEYLY</sequence>
<evidence type="ECO:0000256" key="3">
    <source>
        <dbReference type="SAM" id="MobiDB-lite"/>
    </source>
</evidence>
<feature type="region of interest" description="Disordered" evidence="3">
    <location>
        <begin position="1"/>
        <end position="51"/>
    </location>
</feature>
<keyword evidence="2" id="KW-0804">Transcription</keyword>
<dbReference type="Pfam" id="PF01192">
    <property type="entry name" value="RNA_pol_Rpb6"/>
    <property type="match status" value="1"/>
</dbReference>
<dbReference type="InterPro" id="IPR006110">
    <property type="entry name" value="Pol_omega/Rpo6/RPB6"/>
</dbReference>
<organism evidence="4">
    <name type="scientific">viral metagenome</name>
    <dbReference type="NCBI Taxonomy" id="1070528"/>
    <lineage>
        <taxon>unclassified sequences</taxon>
        <taxon>metagenomes</taxon>
        <taxon>organismal metagenomes</taxon>
    </lineage>
</organism>
<evidence type="ECO:0008006" key="5">
    <source>
        <dbReference type="Google" id="ProtNLM"/>
    </source>
</evidence>
<accession>A0A6C0HMD7</accession>
<evidence type="ECO:0000313" key="4">
    <source>
        <dbReference type="EMBL" id="QHT81851.1"/>
    </source>
</evidence>
<dbReference type="Gene3D" id="3.90.940.10">
    <property type="match status" value="1"/>
</dbReference>
<dbReference type="GO" id="GO:0005736">
    <property type="term" value="C:RNA polymerase I complex"/>
    <property type="evidence" value="ECO:0007669"/>
    <property type="project" value="TreeGrafter"/>
</dbReference>
<feature type="compositionally biased region" description="Acidic residues" evidence="3">
    <location>
        <begin position="20"/>
        <end position="33"/>
    </location>
</feature>
<name>A0A6C0HMD7_9ZZZZ</name>